<dbReference type="EMBL" id="JAVFKD010000002">
    <property type="protein sequence ID" value="KAK5997638.1"/>
    <property type="molecule type" value="Genomic_DNA"/>
</dbReference>
<evidence type="ECO:0000313" key="4">
    <source>
        <dbReference type="Proteomes" id="UP001338125"/>
    </source>
</evidence>
<evidence type="ECO:0000256" key="1">
    <source>
        <dbReference type="SAM" id="MobiDB-lite"/>
    </source>
</evidence>
<keyword evidence="2" id="KW-0472">Membrane</keyword>
<keyword evidence="4" id="KW-1185">Reference proteome</keyword>
<feature type="compositionally biased region" description="Basic and acidic residues" evidence="1">
    <location>
        <begin position="273"/>
        <end position="286"/>
    </location>
</feature>
<dbReference type="Gene3D" id="1.20.58.340">
    <property type="entry name" value="Magnesium transport protein CorA, transmembrane region"/>
    <property type="match status" value="1"/>
</dbReference>
<keyword evidence="2" id="KW-0812">Transmembrane</keyword>
<dbReference type="Proteomes" id="UP001338125">
    <property type="component" value="Unassembled WGS sequence"/>
</dbReference>
<comment type="caution">
    <text evidence="3">The sequence shown here is derived from an EMBL/GenBank/DDBJ whole genome shotgun (WGS) entry which is preliminary data.</text>
</comment>
<accession>A0ABR0SZV0</accession>
<reference evidence="3 4" key="1">
    <citation type="submission" date="2024-01" db="EMBL/GenBank/DDBJ databases">
        <title>Complete genome of Cladobotryum mycophilum ATHUM6906.</title>
        <authorList>
            <person name="Christinaki A.C."/>
            <person name="Myridakis A.I."/>
            <person name="Kouvelis V.N."/>
        </authorList>
    </citation>
    <scope>NUCLEOTIDE SEQUENCE [LARGE SCALE GENOMIC DNA]</scope>
    <source>
        <strain evidence="3 4">ATHUM6906</strain>
    </source>
</reference>
<proteinExistence type="predicted"/>
<evidence type="ECO:0000313" key="3">
    <source>
        <dbReference type="EMBL" id="KAK5997638.1"/>
    </source>
</evidence>
<name>A0ABR0SZV0_9HYPO</name>
<organism evidence="3 4">
    <name type="scientific">Cladobotryum mycophilum</name>
    <dbReference type="NCBI Taxonomy" id="491253"/>
    <lineage>
        <taxon>Eukaryota</taxon>
        <taxon>Fungi</taxon>
        <taxon>Dikarya</taxon>
        <taxon>Ascomycota</taxon>
        <taxon>Pezizomycotina</taxon>
        <taxon>Sordariomycetes</taxon>
        <taxon>Hypocreomycetidae</taxon>
        <taxon>Hypocreales</taxon>
        <taxon>Hypocreaceae</taxon>
        <taxon>Cladobotryum</taxon>
    </lineage>
</organism>
<protein>
    <submittedName>
        <fullName evidence="3">Uncharacterized protein</fullName>
    </submittedName>
</protein>
<feature type="transmembrane region" description="Helical" evidence="2">
    <location>
        <begin position="465"/>
        <end position="487"/>
    </location>
</feature>
<gene>
    <name evidence="3" type="ORF">PT974_03002</name>
</gene>
<keyword evidence="2" id="KW-1133">Transmembrane helix</keyword>
<feature type="transmembrane region" description="Helical" evidence="2">
    <location>
        <begin position="502"/>
        <end position="523"/>
    </location>
</feature>
<sequence length="540" mass="61773">MSWLNRDPELTGDDWNLLSFSPSDSQGFTISKTHEKPQSKGLPPAGAHEPWHAVTSAKSWSLPNEINWSEWLDNTPLTMRMKAPLEPKSELFTGVNLIMSGRTSTLSKLPFTRETFTSIKSHFKIHSSIVRAINRNTSCNVSMFFYNWKEEEADTRSIVYNCRTADAWDGDMALSLTFFPDSLITNVVWYGCDLSKHDVDGYLLTDAEIITSRLSKFDGQIYHPMLLPTIFADFERTRQVTLARESLNKMIQTVFENAYMDPQQANMTTRSTETSETKKKKVDDRPHSFTFNNIKRKAQQLWKSGRRSNDSGSLNLVADVESQNSMIRSASLTLNKEPHIVPWLKNSYLKNGLENWRAQLLRMIDHVDELDKTCFGIKITSGREDEIEALRETGAIIKGRLRELVSEYDEFIREITNVMEAMNLAVQLELNNASRKDTRINQQISATSLEVAEMTRNDGSLMKSIAILGMIFLPATFVSTFFSMGFFQWKNGSSKGSVSRDLWVYVVATLAVTFLTLGIFYTFHLRRRRNTRRRSAMFSV</sequence>
<evidence type="ECO:0000256" key="2">
    <source>
        <dbReference type="SAM" id="Phobius"/>
    </source>
</evidence>
<feature type="region of interest" description="Disordered" evidence="1">
    <location>
        <begin position="266"/>
        <end position="286"/>
    </location>
</feature>
<feature type="region of interest" description="Disordered" evidence="1">
    <location>
        <begin position="28"/>
        <end position="49"/>
    </location>
</feature>